<evidence type="ECO:0000313" key="2">
    <source>
        <dbReference type="EMBL" id="KJA26292.1"/>
    </source>
</evidence>
<protein>
    <submittedName>
        <fullName evidence="2">Uncharacterized protein</fullName>
    </submittedName>
</protein>
<evidence type="ECO:0000256" key="1">
    <source>
        <dbReference type="SAM" id="MobiDB-lite"/>
    </source>
</evidence>
<reference evidence="3" key="1">
    <citation type="submission" date="2014-04" db="EMBL/GenBank/DDBJ databases">
        <title>Evolutionary Origins and Diversification of the Mycorrhizal Mutualists.</title>
        <authorList>
            <consortium name="DOE Joint Genome Institute"/>
            <consortium name="Mycorrhizal Genomics Consortium"/>
            <person name="Kohler A."/>
            <person name="Kuo A."/>
            <person name="Nagy L.G."/>
            <person name="Floudas D."/>
            <person name="Copeland A."/>
            <person name="Barry K.W."/>
            <person name="Cichocki N."/>
            <person name="Veneault-Fourrey C."/>
            <person name="LaButti K."/>
            <person name="Lindquist E.A."/>
            <person name="Lipzen A."/>
            <person name="Lundell T."/>
            <person name="Morin E."/>
            <person name="Murat C."/>
            <person name="Riley R."/>
            <person name="Ohm R."/>
            <person name="Sun H."/>
            <person name="Tunlid A."/>
            <person name="Henrissat B."/>
            <person name="Grigoriev I.V."/>
            <person name="Hibbett D.S."/>
            <person name="Martin F."/>
        </authorList>
    </citation>
    <scope>NUCLEOTIDE SEQUENCE [LARGE SCALE GENOMIC DNA]</scope>
    <source>
        <strain evidence="3">FD-334 SS-4</strain>
    </source>
</reference>
<feature type="region of interest" description="Disordered" evidence="1">
    <location>
        <begin position="53"/>
        <end position="112"/>
    </location>
</feature>
<gene>
    <name evidence="2" type="ORF">HYPSUDRAFT_199039</name>
</gene>
<dbReference type="EMBL" id="KN817528">
    <property type="protein sequence ID" value="KJA26292.1"/>
    <property type="molecule type" value="Genomic_DNA"/>
</dbReference>
<keyword evidence="3" id="KW-1185">Reference proteome</keyword>
<dbReference type="Proteomes" id="UP000054270">
    <property type="component" value="Unassembled WGS sequence"/>
</dbReference>
<name>A0A0D2LFB3_HYPSF</name>
<accession>A0A0D2LFB3</accession>
<evidence type="ECO:0000313" key="3">
    <source>
        <dbReference type="Proteomes" id="UP000054270"/>
    </source>
</evidence>
<dbReference type="AlphaFoldDB" id="A0A0D2LFB3"/>
<organism evidence="2 3">
    <name type="scientific">Hypholoma sublateritium (strain FD-334 SS-4)</name>
    <dbReference type="NCBI Taxonomy" id="945553"/>
    <lineage>
        <taxon>Eukaryota</taxon>
        <taxon>Fungi</taxon>
        <taxon>Dikarya</taxon>
        <taxon>Basidiomycota</taxon>
        <taxon>Agaricomycotina</taxon>
        <taxon>Agaricomycetes</taxon>
        <taxon>Agaricomycetidae</taxon>
        <taxon>Agaricales</taxon>
        <taxon>Agaricineae</taxon>
        <taxon>Strophariaceae</taxon>
        <taxon>Hypholoma</taxon>
    </lineage>
</organism>
<sequence>MGLLLSPTSSPFSASQPITTAPVAAPILLNHSLKHNLKVLQIRRPRHDDAAQLHPACAGDARSQDSESPYEESSRVRNLNALRDRAAPGGGRESTPRPRAAANSRRDCEARNRRLRDPGVMRELEDGCSDRVQTRLAGPYGGPWRRHKASIDPLFVPPPATDPPPSATSRLPPLTTLRLTGGAAIRCHYVRLGVVLPHLSTSDDNAKR</sequence>
<proteinExistence type="predicted"/>